<organism evidence="4 5">
    <name type="scientific">Thalassomonas actiniarum</name>
    <dbReference type="NCBI Taxonomy" id="485447"/>
    <lineage>
        <taxon>Bacteria</taxon>
        <taxon>Pseudomonadati</taxon>
        <taxon>Pseudomonadota</taxon>
        <taxon>Gammaproteobacteria</taxon>
        <taxon>Alteromonadales</taxon>
        <taxon>Colwelliaceae</taxon>
        <taxon>Thalassomonas</taxon>
    </lineage>
</organism>
<dbReference type="GO" id="GO:0003677">
    <property type="term" value="F:DNA binding"/>
    <property type="evidence" value="ECO:0007669"/>
    <property type="project" value="InterPro"/>
</dbReference>
<dbReference type="PROSITE" id="PS50930">
    <property type="entry name" value="HTH_LYTTR"/>
    <property type="match status" value="1"/>
</dbReference>
<keyword evidence="2" id="KW-0812">Transmembrane</keyword>
<dbReference type="PANTHER" id="PTHR37299:SF1">
    <property type="entry name" value="STAGE 0 SPORULATION PROTEIN A HOMOLOG"/>
    <property type="match status" value="1"/>
</dbReference>
<keyword evidence="2" id="KW-0472">Membrane</keyword>
<feature type="domain" description="HTH LytTR-type" evidence="3">
    <location>
        <begin position="184"/>
        <end position="287"/>
    </location>
</feature>
<dbReference type="InterPro" id="IPR012379">
    <property type="entry name" value="LytTR_MHYE"/>
</dbReference>
<dbReference type="SMART" id="SM00850">
    <property type="entry name" value="LytTR"/>
    <property type="match status" value="1"/>
</dbReference>
<dbReference type="PANTHER" id="PTHR37299">
    <property type="entry name" value="TRANSCRIPTIONAL REGULATOR-RELATED"/>
    <property type="match status" value="1"/>
</dbReference>
<reference evidence="4 5" key="1">
    <citation type="journal article" date="2015" name="Genome Announc.">
        <title>Draft Genome Sequences of Marine Isolates of Thalassomonas viridans and Thalassomonas actiniarum.</title>
        <authorList>
            <person name="Olonade I."/>
            <person name="van Zyl L.J."/>
            <person name="Trindade M."/>
        </authorList>
    </citation>
    <scope>NUCLEOTIDE SEQUENCE [LARGE SCALE GENOMIC DNA]</scope>
    <source>
        <strain evidence="4 5">A5K-106</strain>
    </source>
</reference>
<evidence type="ECO:0000313" key="4">
    <source>
        <dbReference type="EMBL" id="WDE01939.1"/>
    </source>
</evidence>
<evidence type="ECO:0000259" key="3">
    <source>
        <dbReference type="PROSITE" id="PS50930"/>
    </source>
</evidence>
<evidence type="ECO:0000313" key="5">
    <source>
        <dbReference type="Proteomes" id="UP000032568"/>
    </source>
</evidence>
<gene>
    <name evidence="4" type="ORF">SG35_018740</name>
</gene>
<dbReference type="GO" id="GO:0000156">
    <property type="term" value="F:phosphorelay response regulator activity"/>
    <property type="evidence" value="ECO:0007669"/>
    <property type="project" value="InterPro"/>
</dbReference>
<proteinExistence type="predicted"/>
<keyword evidence="5" id="KW-1185">Reference proteome</keyword>
<feature type="transmembrane region" description="Helical" evidence="2">
    <location>
        <begin position="12"/>
        <end position="34"/>
    </location>
</feature>
<feature type="transmembrane region" description="Helical" evidence="2">
    <location>
        <begin position="87"/>
        <end position="109"/>
    </location>
</feature>
<keyword evidence="2" id="KW-1133">Transmembrane helix</keyword>
<dbReference type="Gene3D" id="2.40.50.1020">
    <property type="entry name" value="LytTr DNA-binding domain"/>
    <property type="match status" value="1"/>
</dbReference>
<accession>A0AAE9YWZ9</accession>
<dbReference type="InterPro" id="IPR046947">
    <property type="entry name" value="LytR-like"/>
</dbReference>
<dbReference type="AlphaFoldDB" id="A0AAE9YWZ9"/>
<dbReference type="KEGG" id="tact:SG35_018740"/>
<feature type="transmembrane region" description="Helical" evidence="2">
    <location>
        <begin position="54"/>
        <end position="75"/>
    </location>
</feature>
<dbReference type="Proteomes" id="UP000032568">
    <property type="component" value="Chromosome"/>
</dbReference>
<dbReference type="Pfam" id="PF04397">
    <property type="entry name" value="LytTR"/>
    <property type="match status" value="1"/>
</dbReference>
<evidence type="ECO:0000256" key="1">
    <source>
        <dbReference type="ARBA" id="ARBA00023012"/>
    </source>
</evidence>
<dbReference type="PIRSF" id="PIRSF031767">
    <property type="entry name" value="MHYE_LytTR"/>
    <property type="match status" value="1"/>
</dbReference>
<reference evidence="4 5" key="2">
    <citation type="journal article" date="2022" name="Mar. Drugs">
        <title>Bioassay-Guided Fractionation Leads to the Detection of Cholic Acid Generated by the Rare Thalassomonas sp.</title>
        <authorList>
            <person name="Pheiffer F."/>
            <person name="Schneider Y.K."/>
            <person name="Hansen E.H."/>
            <person name="Andersen J.H."/>
            <person name="Isaksson J."/>
            <person name="Busche T."/>
            <person name="R C."/>
            <person name="Kalinowski J."/>
            <person name="Zyl L.V."/>
            <person name="Trindade M."/>
        </authorList>
    </citation>
    <scope>NUCLEOTIDE SEQUENCE [LARGE SCALE GENOMIC DNA]</scope>
    <source>
        <strain evidence="4 5">A5K-106</strain>
    </source>
</reference>
<keyword evidence="1" id="KW-0902">Two-component regulatory system</keyword>
<protein>
    <submittedName>
        <fullName evidence="4">LytTR family transcriptional regulator</fullName>
    </submittedName>
</protein>
<dbReference type="EMBL" id="CP059735">
    <property type="protein sequence ID" value="WDE01939.1"/>
    <property type="molecule type" value="Genomic_DNA"/>
</dbReference>
<name>A0AAE9YWZ9_9GAMM</name>
<feature type="transmembrane region" description="Helical" evidence="2">
    <location>
        <begin position="138"/>
        <end position="155"/>
    </location>
</feature>
<dbReference type="InterPro" id="IPR007492">
    <property type="entry name" value="LytTR_DNA-bd_dom"/>
</dbReference>
<sequence length="287" mass="33487">MNLLTEIEKRPKFYELCFLIGYLFINNTINATSILMEAGREKQGVDFPLWQPFVLEYTSAVSFILLLPLLMLFLNKVPLTWLTLKKNIVWHVLASVVFSLMHVGLMVFLRKLIFLSQQLHYQFGELPIELLYEYRKDAWTYVFFVMVIYCFRFVVSRLIGEACLVPDGEEASEENSKEQECDRLLVKKLGKEFIIKVEDIEWLESCGNYVNLHIKDRVYPLRSTLSGLIEQISDKGFCRIHRSYGVNLDAVDSISPQPSGDCEVMLKNGKQLNLSRRYRDEFKVRLS</sequence>
<evidence type="ECO:0000256" key="2">
    <source>
        <dbReference type="SAM" id="Phobius"/>
    </source>
</evidence>